<dbReference type="EMBL" id="LMTZ01000024">
    <property type="protein sequence ID" value="KST69389.1"/>
    <property type="molecule type" value="Genomic_DNA"/>
</dbReference>
<dbReference type="AlphaFoldDB" id="A0A0V7ZXS4"/>
<gene>
    <name evidence="2" type="ORF">BC008_35280</name>
</gene>
<dbReference type="Pfam" id="PF12146">
    <property type="entry name" value="Hydrolase_4"/>
    <property type="match status" value="1"/>
</dbReference>
<feature type="domain" description="Serine aminopeptidase S33" evidence="1">
    <location>
        <begin position="91"/>
        <end position="189"/>
    </location>
</feature>
<dbReference type="Gene3D" id="3.40.50.1820">
    <property type="entry name" value="alpha/beta hydrolase"/>
    <property type="match status" value="1"/>
</dbReference>
<dbReference type="InterPro" id="IPR022742">
    <property type="entry name" value="Hydrolase_4"/>
</dbReference>
<proteinExistence type="predicted"/>
<dbReference type="InterPro" id="IPR029058">
    <property type="entry name" value="AB_hydrolase_fold"/>
</dbReference>
<keyword evidence="3" id="KW-1185">Reference proteome</keyword>
<sequence>MLIRAIGKTIGNTVLYPAEQPIPKTPKDYGIDYKDVKFPAHDRVQLAGWLLNENGEKVIIMNHFGYRANRYGYQVKYQPMLTRPYKHDIEFVKVAKRLTDAGYAVLMYDLRNHGESGKSKLGVGTGGVDEGNDVLGAVRFIAHNESSTQGKPIGLLSYCMGANATFYAQGMDPELFSCSNVKALVAIQPLTNGEFLRSYGIKGRIFKHVEAHYKKHTGISLDHPILDCVAKVVTPTLLVQSRKDPWTNLGFINDVFSALPVEKEMKWLEEPTHRFDGYNWFGDRPEDMLSWFYTYL</sequence>
<dbReference type="SUPFAM" id="SSF53474">
    <property type="entry name" value="alpha/beta-Hydrolases"/>
    <property type="match status" value="1"/>
</dbReference>
<reference evidence="2 3" key="1">
    <citation type="journal article" date="2015" name="Genome Announc.">
        <title>Draft Genome of the Euendolithic (true boring) Cyanobacterium Mastigocoleus testarum strain BC008.</title>
        <authorList>
            <person name="Guida B.S."/>
            <person name="Garcia-Pichel F."/>
        </authorList>
    </citation>
    <scope>NUCLEOTIDE SEQUENCE [LARGE SCALE GENOMIC DNA]</scope>
    <source>
        <strain evidence="2 3">BC008</strain>
    </source>
</reference>
<dbReference type="Proteomes" id="UP000053372">
    <property type="component" value="Unassembled WGS sequence"/>
</dbReference>
<dbReference type="OrthoDB" id="9776685at2"/>
<organism evidence="2 3">
    <name type="scientific">Mastigocoleus testarum BC008</name>
    <dbReference type="NCBI Taxonomy" id="371196"/>
    <lineage>
        <taxon>Bacteria</taxon>
        <taxon>Bacillati</taxon>
        <taxon>Cyanobacteriota</taxon>
        <taxon>Cyanophyceae</taxon>
        <taxon>Nostocales</taxon>
        <taxon>Hapalosiphonaceae</taxon>
        <taxon>Mastigocoleus</taxon>
    </lineage>
</organism>
<accession>A0A0V7ZXS4</accession>
<evidence type="ECO:0000313" key="3">
    <source>
        <dbReference type="Proteomes" id="UP000053372"/>
    </source>
</evidence>
<evidence type="ECO:0000259" key="1">
    <source>
        <dbReference type="Pfam" id="PF12146"/>
    </source>
</evidence>
<dbReference type="RefSeq" id="WP_027844208.1">
    <property type="nucleotide sequence ID" value="NZ_LMTZ01000024.1"/>
</dbReference>
<evidence type="ECO:0000313" key="2">
    <source>
        <dbReference type="EMBL" id="KST69389.1"/>
    </source>
</evidence>
<name>A0A0V7ZXS4_9CYAN</name>
<comment type="caution">
    <text evidence="2">The sequence shown here is derived from an EMBL/GenBank/DDBJ whole genome shotgun (WGS) entry which is preliminary data.</text>
</comment>
<protein>
    <recommendedName>
        <fullName evidence="1">Serine aminopeptidase S33 domain-containing protein</fullName>
    </recommendedName>
</protein>